<dbReference type="Gene3D" id="3.30.200.20">
    <property type="entry name" value="Phosphorylase Kinase, domain 1"/>
    <property type="match status" value="1"/>
</dbReference>
<accession>A0AAP0G0Y0</accession>
<evidence type="ECO:0000256" key="14">
    <source>
        <dbReference type="ARBA" id="ARBA00023170"/>
    </source>
</evidence>
<keyword evidence="6 20" id="KW-0812">Transmembrane</keyword>
<keyword evidence="10 18" id="KW-0067">ATP-binding</keyword>
<comment type="similarity">
    <text evidence="18">Belongs to the protein kinase superfamily. Ser/Thr protein kinase family.</text>
</comment>
<dbReference type="FunFam" id="3.30.200.20:FF:000330">
    <property type="entry name" value="G-type lectin S-receptor-like serine/threonine-protein kinase At4g03230"/>
    <property type="match status" value="1"/>
</dbReference>
<feature type="domain" description="Bulb-type lectin" evidence="24">
    <location>
        <begin position="33"/>
        <end position="155"/>
    </location>
</feature>
<comment type="caution">
    <text evidence="26">The sequence shown here is derived from an EMBL/GenBank/DDBJ whole genome shotgun (WGS) entry which is preliminary data.</text>
</comment>
<dbReference type="Pfam" id="PF01453">
    <property type="entry name" value="B_lectin"/>
    <property type="match status" value="1"/>
</dbReference>
<dbReference type="PANTHER" id="PTHR27002:SF932">
    <property type="entry name" value="RECEPTOR-LIKE SERINE_THREONINE-PROTEIN KINASE"/>
    <property type="match status" value="1"/>
</dbReference>
<evidence type="ECO:0000256" key="15">
    <source>
        <dbReference type="ARBA" id="ARBA00023180"/>
    </source>
</evidence>
<evidence type="ECO:0000256" key="5">
    <source>
        <dbReference type="ARBA" id="ARBA00022679"/>
    </source>
</evidence>
<feature type="domain" description="Apple" evidence="25">
    <location>
        <begin position="342"/>
        <end position="426"/>
    </location>
</feature>
<dbReference type="Proteomes" id="UP001418222">
    <property type="component" value="Unassembled WGS sequence"/>
</dbReference>
<dbReference type="InterPro" id="IPR000742">
    <property type="entry name" value="EGF"/>
</dbReference>
<comment type="catalytic activity">
    <reaction evidence="17 18">
        <text>L-seryl-[protein] + ATP = O-phospho-L-seryl-[protein] + ADP + H(+)</text>
        <dbReference type="Rhea" id="RHEA:17989"/>
        <dbReference type="Rhea" id="RHEA-COMP:9863"/>
        <dbReference type="Rhea" id="RHEA-COMP:11604"/>
        <dbReference type="ChEBI" id="CHEBI:15378"/>
        <dbReference type="ChEBI" id="CHEBI:29999"/>
        <dbReference type="ChEBI" id="CHEBI:30616"/>
        <dbReference type="ChEBI" id="CHEBI:83421"/>
        <dbReference type="ChEBI" id="CHEBI:456216"/>
        <dbReference type="EC" id="2.7.11.1"/>
    </reaction>
</comment>
<evidence type="ECO:0000259" key="23">
    <source>
        <dbReference type="PROSITE" id="PS50026"/>
    </source>
</evidence>
<keyword evidence="14" id="KW-0675">Receptor</keyword>
<keyword evidence="8 18" id="KW-0547">Nucleotide-binding</keyword>
<evidence type="ECO:0000256" key="7">
    <source>
        <dbReference type="ARBA" id="ARBA00022729"/>
    </source>
</evidence>
<dbReference type="InterPro" id="IPR000858">
    <property type="entry name" value="S_locus_glycoprot_dom"/>
</dbReference>
<evidence type="ECO:0000256" key="10">
    <source>
        <dbReference type="ARBA" id="ARBA00022840"/>
    </source>
</evidence>
<evidence type="ECO:0000256" key="13">
    <source>
        <dbReference type="ARBA" id="ARBA00023157"/>
    </source>
</evidence>
<dbReference type="SMART" id="SM00108">
    <property type="entry name" value="B_lectin"/>
    <property type="match status" value="1"/>
</dbReference>
<keyword evidence="27" id="KW-1185">Reference proteome</keyword>
<evidence type="ECO:0000313" key="27">
    <source>
        <dbReference type="Proteomes" id="UP001418222"/>
    </source>
</evidence>
<keyword evidence="15" id="KW-0325">Glycoprotein</keyword>
<feature type="domain" description="Protein kinase" evidence="22">
    <location>
        <begin position="527"/>
        <end position="805"/>
    </location>
</feature>
<dbReference type="InterPro" id="IPR011009">
    <property type="entry name" value="Kinase-like_dom_sf"/>
</dbReference>
<dbReference type="GO" id="GO:0005524">
    <property type="term" value="F:ATP binding"/>
    <property type="evidence" value="ECO:0007669"/>
    <property type="project" value="UniProtKB-KW"/>
</dbReference>
<dbReference type="GO" id="GO:0004674">
    <property type="term" value="F:protein serine/threonine kinase activity"/>
    <property type="evidence" value="ECO:0007669"/>
    <property type="project" value="UniProtKB-KW"/>
</dbReference>
<dbReference type="PIRSF" id="PIRSF000641">
    <property type="entry name" value="SRK"/>
    <property type="match status" value="1"/>
</dbReference>
<dbReference type="AlphaFoldDB" id="A0AAP0G0Y0"/>
<evidence type="ECO:0000256" key="18">
    <source>
        <dbReference type="PIRNR" id="PIRNR000641"/>
    </source>
</evidence>
<dbReference type="Pfam" id="PF00954">
    <property type="entry name" value="S_locus_glycop"/>
    <property type="match status" value="1"/>
</dbReference>
<sequence>MDAIYPTSNLFLSASLIISFFILPTAEAAAAPSSQLSSGQPLVDGATLISSDGIFELGFFSPGSSTNRYVGIWYHSFSAAAVLWVANRDSPLLDTLGSLSIASDGNLVILDGHKAVVWSSKVASLPSNETMVELLDTGNLVLNNSDATFWQSFDNPGDTYLPGMKVGLDLVTNVNQVFTSWRSNDDPAPGNFTLGIAPDQSTQFFIWEGDKPRWRSGRWNGQVFIGIQNMVTTYIDGFKLSDFQREKKLYFYYTHSNISHRYILMPDGVDRHLIWANNTNNWQQLWAQPNTQCEIYNRCGNNATCTDSTDGKSPSCSCLKGFESDNYGKAIGRCLRRTPLQCETNNGSAAGNSDGFYLIKGMKLPDLSYWDLDPTNDAQCKEACMKNCSCKAYSYQAGIGCLTWGRELVDIHMFSSGGNDFYLRLAGSEFDDSNKGLKGYVIAILVAFTAVMLIGGSVLVWKHKSRMEVFYRRRMNRQESSVEPSRSAEVESSGALSTVMDMKEQGKDGHDVPRFSFQAVENATANFSALNLLGEGGFGPVYKGTLPGGQDIAVKRLSRNSGQGMEEFKNEVILIAKLQHRNLVRLLGYCIKRDDKMLIYEYMANRSLDVLLFADARRKLQLDWKTRYNIIEGIARALLYLHRDSRLRIIHRDLKVSNILLDENMNPKISDFGMARIFGNDGNETNTKRVVGTYGYMSPEFAMQGLFSVKSDVYSFGVLLIEIVSGMRNSTYYNSELSNNLLGCAWKLWNENNVMELVDSSIRSSCSIKEISRCINVGLLCIQDRANDRPTMSSVIMMLESDNYVYPTPTRPRFAAEIIPSENDSLIFNRKTVTRNPSITILTGR</sequence>
<evidence type="ECO:0000256" key="16">
    <source>
        <dbReference type="ARBA" id="ARBA00047899"/>
    </source>
</evidence>
<dbReference type="EC" id="2.7.11.1" evidence="18"/>
<keyword evidence="7 21" id="KW-0732">Signal</keyword>
<evidence type="ECO:0000256" key="21">
    <source>
        <dbReference type="SAM" id="SignalP"/>
    </source>
</evidence>
<dbReference type="Gene3D" id="1.10.510.10">
    <property type="entry name" value="Transferase(Phosphotransferase) domain 1"/>
    <property type="match status" value="1"/>
</dbReference>
<evidence type="ECO:0000259" key="24">
    <source>
        <dbReference type="PROSITE" id="PS50927"/>
    </source>
</evidence>
<evidence type="ECO:0000256" key="9">
    <source>
        <dbReference type="ARBA" id="ARBA00022777"/>
    </source>
</evidence>
<keyword evidence="3 18" id="KW-0723">Serine/threonine-protein kinase</keyword>
<feature type="transmembrane region" description="Helical" evidence="20">
    <location>
        <begin position="440"/>
        <end position="461"/>
    </location>
</feature>
<dbReference type="SMART" id="SM00220">
    <property type="entry name" value="S_TKc"/>
    <property type="match status" value="1"/>
</dbReference>
<evidence type="ECO:0000259" key="22">
    <source>
        <dbReference type="PROSITE" id="PS50011"/>
    </source>
</evidence>
<dbReference type="CDD" id="cd14066">
    <property type="entry name" value="STKc_IRAK"/>
    <property type="match status" value="1"/>
</dbReference>
<dbReference type="SMART" id="SM00473">
    <property type="entry name" value="PAN_AP"/>
    <property type="match status" value="1"/>
</dbReference>
<dbReference type="InterPro" id="IPR001480">
    <property type="entry name" value="Bulb-type_lectin_dom"/>
</dbReference>
<reference evidence="26 27" key="1">
    <citation type="journal article" date="2022" name="Nat. Plants">
        <title>Genomes of leafy and leafless Platanthera orchids illuminate the evolution of mycoheterotrophy.</title>
        <authorList>
            <person name="Li M.H."/>
            <person name="Liu K.W."/>
            <person name="Li Z."/>
            <person name="Lu H.C."/>
            <person name="Ye Q.L."/>
            <person name="Zhang D."/>
            <person name="Wang J.Y."/>
            <person name="Li Y.F."/>
            <person name="Zhong Z.M."/>
            <person name="Liu X."/>
            <person name="Yu X."/>
            <person name="Liu D.K."/>
            <person name="Tu X.D."/>
            <person name="Liu B."/>
            <person name="Hao Y."/>
            <person name="Liao X.Y."/>
            <person name="Jiang Y.T."/>
            <person name="Sun W.H."/>
            <person name="Chen J."/>
            <person name="Chen Y.Q."/>
            <person name="Ai Y."/>
            <person name="Zhai J.W."/>
            <person name="Wu S.S."/>
            <person name="Zhou Z."/>
            <person name="Hsiao Y.Y."/>
            <person name="Wu W.L."/>
            <person name="Chen Y.Y."/>
            <person name="Lin Y.F."/>
            <person name="Hsu J.L."/>
            <person name="Li C.Y."/>
            <person name="Wang Z.W."/>
            <person name="Zhao X."/>
            <person name="Zhong W.Y."/>
            <person name="Ma X.K."/>
            <person name="Ma L."/>
            <person name="Huang J."/>
            <person name="Chen G.Z."/>
            <person name="Huang M.Z."/>
            <person name="Huang L."/>
            <person name="Peng D.H."/>
            <person name="Luo Y.B."/>
            <person name="Zou S.Q."/>
            <person name="Chen S.P."/>
            <person name="Lan S."/>
            <person name="Tsai W.C."/>
            <person name="Van de Peer Y."/>
            <person name="Liu Z.J."/>
        </authorList>
    </citation>
    <scope>NUCLEOTIDE SEQUENCE [LARGE SCALE GENOMIC DNA]</scope>
    <source>
        <strain evidence="26">Lor287</strain>
    </source>
</reference>
<keyword evidence="4 19" id="KW-0245">EGF-like domain</keyword>
<dbReference type="InterPro" id="IPR000719">
    <property type="entry name" value="Prot_kinase_dom"/>
</dbReference>
<dbReference type="PROSITE" id="PS50026">
    <property type="entry name" value="EGF_3"/>
    <property type="match status" value="1"/>
</dbReference>
<keyword evidence="9 18" id="KW-0418">Kinase</keyword>
<evidence type="ECO:0000256" key="20">
    <source>
        <dbReference type="SAM" id="Phobius"/>
    </source>
</evidence>
<dbReference type="PROSITE" id="PS50927">
    <property type="entry name" value="BULB_LECTIN"/>
    <property type="match status" value="1"/>
</dbReference>
<evidence type="ECO:0000256" key="4">
    <source>
        <dbReference type="ARBA" id="ARBA00022536"/>
    </source>
</evidence>
<dbReference type="PROSITE" id="PS50011">
    <property type="entry name" value="PROTEIN_KINASE_DOM"/>
    <property type="match status" value="1"/>
</dbReference>
<evidence type="ECO:0000256" key="8">
    <source>
        <dbReference type="ARBA" id="ARBA00022741"/>
    </source>
</evidence>
<evidence type="ECO:0000259" key="25">
    <source>
        <dbReference type="PROSITE" id="PS50948"/>
    </source>
</evidence>
<feature type="disulfide bond" evidence="19">
    <location>
        <begin position="299"/>
        <end position="316"/>
    </location>
</feature>
<organism evidence="26 27">
    <name type="scientific">Platanthera zijinensis</name>
    <dbReference type="NCBI Taxonomy" id="2320716"/>
    <lineage>
        <taxon>Eukaryota</taxon>
        <taxon>Viridiplantae</taxon>
        <taxon>Streptophyta</taxon>
        <taxon>Embryophyta</taxon>
        <taxon>Tracheophyta</taxon>
        <taxon>Spermatophyta</taxon>
        <taxon>Magnoliopsida</taxon>
        <taxon>Liliopsida</taxon>
        <taxon>Asparagales</taxon>
        <taxon>Orchidaceae</taxon>
        <taxon>Orchidoideae</taxon>
        <taxon>Orchideae</taxon>
        <taxon>Orchidinae</taxon>
        <taxon>Platanthera</taxon>
    </lineage>
</organism>
<name>A0AAP0G0Y0_9ASPA</name>
<dbReference type="EMBL" id="JBBWWQ010000014">
    <property type="protein sequence ID" value="KAK8931209.1"/>
    <property type="molecule type" value="Genomic_DNA"/>
</dbReference>
<comment type="catalytic activity">
    <reaction evidence="16 18">
        <text>L-threonyl-[protein] + ATP = O-phospho-L-threonyl-[protein] + ADP + H(+)</text>
        <dbReference type="Rhea" id="RHEA:46608"/>
        <dbReference type="Rhea" id="RHEA-COMP:11060"/>
        <dbReference type="Rhea" id="RHEA-COMP:11605"/>
        <dbReference type="ChEBI" id="CHEBI:15378"/>
        <dbReference type="ChEBI" id="CHEBI:30013"/>
        <dbReference type="ChEBI" id="CHEBI:30616"/>
        <dbReference type="ChEBI" id="CHEBI:61977"/>
        <dbReference type="ChEBI" id="CHEBI:456216"/>
        <dbReference type="EC" id="2.7.11.1"/>
    </reaction>
</comment>
<evidence type="ECO:0000256" key="1">
    <source>
        <dbReference type="ARBA" id="ARBA00004251"/>
    </source>
</evidence>
<dbReference type="SUPFAM" id="SSF56112">
    <property type="entry name" value="Protein kinase-like (PK-like)"/>
    <property type="match status" value="1"/>
</dbReference>
<comment type="subcellular location">
    <subcellularLocation>
        <location evidence="1">Cell membrane</location>
        <topology evidence="1">Single-pass type I membrane protein</topology>
    </subcellularLocation>
</comment>
<evidence type="ECO:0000256" key="19">
    <source>
        <dbReference type="PROSITE-ProRule" id="PRU00076"/>
    </source>
</evidence>
<dbReference type="PANTHER" id="PTHR27002">
    <property type="entry name" value="RECEPTOR-LIKE SERINE/THREONINE-PROTEIN KINASE SD1-8"/>
    <property type="match status" value="1"/>
</dbReference>
<evidence type="ECO:0000256" key="12">
    <source>
        <dbReference type="ARBA" id="ARBA00023136"/>
    </source>
</evidence>
<dbReference type="InterPro" id="IPR008271">
    <property type="entry name" value="Ser/Thr_kinase_AS"/>
</dbReference>
<comment type="caution">
    <text evidence="19">Lacks conserved residue(s) required for the propagation of feature annotation.</text>
</comment>
<dbReference type="InterPro" id="IPR001245">
    <property type="entry name" value="Ser-Thr/Tyr_kinase_cat_dom"/>
</dbReference>
<dbReference type="CDD" id="cd00054">
    <property type="entry name" value="EGF_CA"/>
    <property type="match status" value="1"/>
</dbReference>
<dbReference type="Gene3D" id="2.90.10.30">
    <property type="match status" value="1"/>
</dbReference>
<keyword evidence="5 18" id="KW-0808">Transferase</keyword>
<dbReference type="CDD" id="cd00028">
    <property type="entry name" value="B_lectin"/>
    <property type="match status" value="1"/>
</dbReference>
<feature type="chain" id="PRO_5042875594" description="Receptor-like serine/threonine-protein kinase" evidence="21">
    <location>
        <begin position="29"/>
        <end position="845"/>
    </location>
</feature>
<protein>
    <recommendedName>
        <fullName evidence="18">Receptor-like serine/threonine-protein kinase</fullName>
        <ecNumber evidence="18">2.7.11.1</ecNumber>
    </recommendedName>
</protein>
<evidence type="ECO:0000256" key="17">
    <source>
        <dbReference type="ARBA" id="ARBA00048679"/>
    </source>
</evidence>
<proteinExistence type="inferred from homology"/>
<dbReference type="Pfam" id="PF07714">
    <property type="entry name" value="PK_Tyr_Ser-Thr"/>
    <property type="match status" value="1"/>
</dbReference>
<dbReference type="GO" id="GO:0051707">
    <property type="term" value="P:response to other organism"/>
    <property type="evidence" value="ECO:0007669"/>
    <property type="project" value="UniProtKB-ARBA"/>
</dbReference>
<keyword evidence="2" id="KW-1003">Cell membrane</keyword>
<evidence type="ECO:0000256" key="11">
    <source>
        <dbReference type="ARBA" id="ARBA00022989"/>
    </source>
</evidence>
<keyword evidence="13 19" id="KW-1015">Disulfide bond</keyword>
<dbReference type="GO" id="GO:0005886">
    <property type="term" value="C:plasma membrane"/>
    <property type="evidence" value="ECO:0007669"/>
    <property type="project" value="UniProtKB-SubCell"/>
</dbReference>
<evidence type="ECO:0000313" key="26">
    <source>
        <dbReference type="EMBL" id="KAK8931209.1"/>
    </source>
</evidence>
<dbReference type="FunFam" id="1.10.510.10:FF:000060">
    <property type="entry name" value="G-type lectin S-receptor-like serine/threonine-protein kinase"/>
    <property type="match status" value="1"/>
</dbReference>
<keyword evidence="11 20" id="KW-1133">Transmembrane helix</keyword>
<dbReference type="GO" id="GO:0048544">
    <property type="term" value="P:recognition of pollen"/>
    <property type="evidence" value="ECO:0007669"/>
    <property type="project" value="InterPro"/>
</dbReference>
<evidence type="ECO:0000256" key="6">
    <source>
        <dbReference type="ARBA" id="ARBA00022692"/>
    </source>
</evidence>
<feature type="domain" description="EGF-like" evidence="23">
    <location>
        <begin position="289"/>
        <end position="328"/>
    </location>
</feature>
<dbReference type="Pfam" id="PF08276">
    <property type="entry name" value="PAN_2"/>
    <property type="match status" value="1"/>
</dbReference>
<dbReference type="CDD" id="cd01098">
    <property type="entry name" value="PAN_AP_plant"/>
    <property type="match status" value="1"/>
</dbReference>
<evidence type="ECO:0000256" key="2">
    <source>
        <dbReference type="ARBA" id="ARBA00022475"/>
    </source>
</evidence>
<dbReference type="InterPro" id="IPR036426">
    <property type="entry name" value="Bulb-type_lectin_dom_sf"/>
</dbReference>
<evidence type="ECO:0000256" key="3">
    <source>
        <dbReference type="ARBA" id="ARBA00022527"/>
    </source>
</evidence>
<feature type="signal peptide" evidence="21">
    <location>
        <begin position="1"/>
        <end position="28"/>
    </location>
</feature>
<gene>
    <name evidence="26" type="primary">B120</name>
    <name evidence="26" type="ORF">KSP39_PZI016894</name>
</gene>
<dbReference type="InterPro" id="IPR003609">
    <property type="entry name" value="Pan_app"/>
</dbReference>
<keyword evidence="12 20" id="KW-0472">Membrane</keyword>
<dbReference type="InterPro" id="IPR024171">
    <property type="entry name" value="SRK-like_kinase"/>
</dbReference>
<dbReference type="PROSITE" id="PS50948">
    <property type="entry name" value="PAN"/>
    <property type="match status" value="1"/>
</dbReference>
<dbReference type="PROSITE" id="PS00108">
    <property type="entry name" value="PROTEIN_KINASE_ST"/>
    <property type="match status" value="1"/>
</dbReference>
<dbReference type="SUPFAM" id="SSF51110">
    <property type="entry name" value="alpha-D-mannose-specific plant lectins"/>
    <property type="match status" value="1"/>
</dbReference>